<sequence>MAARCCVNGCRSWLASHASIRPAALPSATYAVKRGTLLAQRSPRARNYAVLRAPKKAPSNSEIFNLSEIPLSSFEGIIARNGDSFLQLKPSEYYSCAEKFAEAVQRGSNPWSITLTAKDGFPPHVVHETACIMRQVHGPRSADAFATALWASASEAGYRPSTLSLARQLIRSGAFGRVPQLRKVEARFKQLVSMAKDPDALTAEGELLFEQGNYDGAVRVLQRALQVGATDFEWKPYCQLCLGKAYLQIQKRDEAREILESLSESGLVEADIELSKMLRGLDRDTAEKHIYSAACNGRADMFSHLAEIAVERAADTSDKKSKEESLRWAREWSKLADLRVEY</sequence>
<keyword evidence="1" id="KW-0802">TPR repeat</keyword>
<protein>
    <recommendedName>
        <fullName evidence="4">Tetratricopeptide-like helical</fullName>
    </recommendedName>
</protein>
<evidence type="ECO:0008006" key="4">
    <source>
        <dbReference type="Google" id="ProtNLM"/>
    </source>
</evidence>
<dbReference type="Gene3D" id="1.25.40.10">
    <property type="entry name" value="Tetratricopeptide repeat domain"/>
    <property type="match status" value="1"/>
</dbReference>
<evidence type="ECO:0000313" key="2">
    <source>
        <dbReference type="EMBL" id="KAK5990188.1"/>
    </source>
</evidence>
<dbReference type="InterPro" id="IPR019734">
    <property type="entry name" value="TPR_rpt"/>
</dbReference>
<comment type="caution">
    <text evidence="2">The sequence shown here is derived from an EMBL/GenBank/DDBJ whole genome shotgun (WGS) entry which is preliminary data.</text>
</comment>
<proteinExistence type="predicted"/>
<feature type="repeat" description="TPR" evidence="1">
    <location>
        <begin position="198"/>
        <end position="231"/>
    </location>
</feature>
<dbReference type="Pfam" id="PF14559">
    <property type="entry name" value="TPR_19"/>
    <property type="match status" value="1"/>
</dbReference>
<keyword evidence="3" id="KW-1185">Reference proteome</keyword>
<accession>A0ABR0SDD3</accession>
<dbReference type="EMBL" id="JAVFKD010000014">
    <property type="protein sequence ID" value="KAK5990188.1"/>
    <property type="molecule type" value="Genomic_DNA"/>
</dbReference>
<evidence type="ECO:0000313" key="3">
    <source>
        <dbReference type="Proteomes" id="UP001338125"/>
    </source>
</evidence>
<dbReference type="InterPro" id="IPR011990">
    <property type="entry name" value="TPR-like_helical_dom_sf"/>
</dbReference>
<dbReference type="SUPFAM" id="SSF48452">
    <property type="entry name" value="TPR-like"/>
    <property type="match status" value="1"/>
</dbReference>
<dbReference type="PROSITE" id="PS50005">
    <property type="entry name" value="TPR"/>
    <property type="match status" value="1"/>
</dbReference>
<organism evidence="2 3">
    <name type="scientific">Cladobotryum mycophilum</name>
    <dbReference type="NCBI Taxonomy" id="491253"/>
    <lineage>
        <taxon>Eukaryota</taxon>
        <taxon>Fungi</taxon>
        <taxon>Dikarya</taxon>
        <taxon>Ascomycota</taxon>
        <taxon>Pezizomycotina</taxon>
        <taxon>Sordariomycetes</taxon>
        <taxon>Hypocreomycetidae</taxon>
        <taxon>Hypocreales</taxon>
        <taxon>Hypocreaceae</taxon>
        <taxon>Cladobotryum</taxon>
    </lineage>
</organism>
<reference evidence="2 3" key="1">
    <citation type="submission" date="2024-01" db="EMBL/GenBank/DDBJ databases">
        <title>Complete genome of Cladobotryum mycophilum ATHUM6906.</title>
        <authorList>
            <person name="Christinaki A.C."/>
            <person name="Myridakis A.I."/>
            <person name="Kouvelis V.N."/>
        </authorList>
    </citation>
    <scope>NUCLEOTIDE SEQUENCE [LARGE SCALE GENOMIC DNA]</scope>
    <source>
        <strain evidence="2 3">ATHUM6906</strain>
    </source>
</reference>
<name>A0ABR0SDD3_9HYPO</name>
<evidence type="ECO:0000256" key="1">
    <source>
        <dbReference type="PROSITE-ProRule" id="PRU00339"/>
    </source>
</evidence>
<gene>
    <name evidence="2" type="ORF">PT974_08454</name>
</gene>
<dbReference type="Proteomes" id="UP001338125">
    <property type="component" value="Unassembled WGS sequence"/>
</dbReference>